<reference evidence="2" key="1">
    <citation type="journal article" date="2023" name="Science">
        <title>Genome structures resolve the early diversification of teleost fishes.</title>
        <authorList>
            <person name="Parey E."/>
            <person name="Louis A."/>
            <person name="Montfort J."/>
            <person name="Bouchez O."/>
            <person name="Roques C."/>
            <person name="Iampietro C."/>
            <person name="Lluch J."/>
            <person name="Castinel A."/>
            <person name="Donnadieu C."/>
            <person name="Desvignes T."/>
            <person name="Floi Bucao C."/>
            <person name="Jouanno E."/>
            <person name="Wen M."/>
            <person name="Mejri S."/>
            <person name="Dirks R."/>
            <person name="Jansen H."/>
            <person name="Henkel C."/>
            <person name="Chen W.J."/>
            <person name="Zahm M."/>
            <person name="Cabau C."/>
            <person name="Klopp C."/>
            <person name="Thompson A.W."/>
            <person name="Robinson-Rechavi M."/>
            <person name="Braasch I."/>
            <person name="Lecointre G."/>
            <person name="Bobe J."/>
            <person name="Postlethwait J.H."/>
            <person name="Berthelot C."/>
            <person name="Roest Crollius H."/>
            <person name="Guiguen Y."/>
        </authorList>
    </citation>
    <scope>NUCLEOTIDE SEQUENCE</scope>
    <source>
        <strain evidence="2">NC1722</strain>
    </source>
</reference>
<organism evidence="2 3">
    <name type="scientific">Aldrovandia affinis</name>
    <dbReference type="NCBI Taxonomy" id="143900"/>
    <lineage>
        <taxon>Eukaryota</taxon>
        <taxon>Metazoa</taxon>
        <taxon>Chordata</taxon>
        <taxon>Craniata</taxon>
        <taxon>Vertebrata</taxon>
        <taxon>Euteleostomi</taxon>
        <taxon>Actinopterygii</taxon>
        <taxon>Neopterygii</taxon>
        <taxon>Teleostei</taxon>
        <taxon>Notacanthiformes</taxon>
        <taxon>Halosauridae</taxon>
        <taxon>Aldrovandia</taxon>
    </lineage>
</organism>
<dbReference type="EMBL" id="JAINUG010000219">
    <property type="protein sequence ID" value="KAJ8387024.1"/>
    <property type="molecule type" value="Genomic_DNA"/>
</dbReference>
<evidence type="ECO:0000313" key="2">
    <source>
        <dbReference type="EMBL" id="KAJ8387024.1"/>
    </source>
</evidence>
<proteinExistence type="predicted"/>
<name>A0AAD7RMR7_9TELE</name>
<gene>
    <name evidence="2" type="ORF">AAFF_G00162010</name>
</gene>
<feature type="compositionally biased region" description="Polar residues" evidence="1">
    <location>
        <begin position="1"/>
        <end position="12"/>
    </location>
</feature>
<dbReference type="Proteomes" id="UP001221898">
    <property type="component" value="Unassembled WGS sequence"/>
</dbReference>
<keyword evidence="3" id="KW-1185">Reference proteome</keyword>
<comment type="caution">
    <text evidence="2">The sequence shown here is derived from an EMBL/GenBank/DDBJ whole genome shotgun (WGS) entry which is preliminary data.</text>
</comment>
<evidence type="ECO:0000256" key="1">
    <source>
        <dbReference type="SAM" id="MobiDB-lite"/>
    </source>
</evidence>
<accession>A0AAD7RMR7</accession>
<sequence length="119" mass="12966">MQGPQSSICSSQEEGKAWTTVHPPLALRPRVPVSPVNDKQQAEVKAPGRQLGELRSTLATDRGSRNDLERVPRVLWHEFDCAVCVMCGALTVIVMANSSPTAFPNELFSPILHPPTGNH</sequence>
<feature type="region of interest" description="Disordered" evidence="1">
    <location>
        <begin position="1"/>
        <end position="66"/>
    </location>
</feature>
<dbReference type="AlphaFoldDB" id="A0AAD7RMR7"/>
<protein>
    <submittedName>
        <fullName evidence="2">Uncharacterized protein</fullName>
    </submittedName>
</protein>
<evidence type="ECO:0000313" key="3">
    <source>
        <dbReference type="Proteomes" id="UP001221898"/>
    </source>
</evidence>